<dbReference type="GO" id="GO:0006352">
    <property type="term" value="P:DNA-templated transcription initiation"/>
    <property type="evidence" value="ECO:0007669"/>
    <property type="project" value="InterPro"/>
</dbReference>
<protein>
    <submittedName>
        <fullName evidence="8">ECF RNA polymerase sigma factor SigW</fullName>
    </submittedName>
</protein>
<evidence type="ECO:0000256" key="3">
    <source>
        <dbReference type="ARBA" id="ARBA00023082"/>
    </source>
</evidence>
<gene>
    <name evidence="8" type="primary">sigW_9</name>
    <name evidence="8" type="ORF">Pla100_34430</name>
</gene>
<dbReference type="Proteomes" id="UP000316213">
    <property type="component" value="Unassembled WGS sequence"/>
</dbReference>
<dbReference type="Gene3D" id="1.10.1740.10">
    <property type="match status" value="1"/>
</dbReference>
<proteinExistence type="inferred from homology"/>
<keyword evidence="5" id="KW-0472">Membrane</keyword>
<feature type="transmembrane region" description="Helical" evidence="5">
    <location>
        <begin position="315"/>
        <end position="339"/>
    </location>
</feature>
<dbReference type="InterPro" id="IPR036388">
    <property type="entry name" value="WH-like_DNA-bd_sf"/>
</dbReference>
<keyword evidence="3" id="KW-0731">Sigma factor</keyword>
<dbReference type="RefSeq" id="WP_146578854.1">
    <property type="nucleotide sequence ID" value="NZ_SJPM01000007.1"/>
</dbReference>
<dbReference type="InterPro" id="IPR013249">
    <property type="entry name" value="RNA_pol_sigma70_r4_t2"/>
</dbReference>
<comment type="similarity">
    <text evidence="1">Belongs to the sigma-70 factor family. ECF subfamily.</text>
</comment>
<feature type="domain" description="RNA polymerase sigma factor 70 region 4 type 2" evidence="7">
    <location>
        <begin position="127"/>
        <end position="177"/>
    </location>
</feature>
<dbReference type="InterPro" id="IPR039425">
    <property type="entry name" value="RNA_pol_sigma-70-like"/>
</dbReference>
<dbReference type="SUPFAM" id="SSF88659">
    <property type="entry name" value="Sigma3 and sigma4 domains of RNA polymerase sigma factors"/>
    <property type="match status" value="1"/>
</dbReference>
<dbReference type="EMBL" id="SJPM01000007">
    <property type="protein sequence ID" value="TWT94872.1"/>
    <property type="molecule type" value="Genomic_DNA"/>
</dbReference>
<reference evidence="8 9" key="1">
    <citation type="submission" date="2019-02" db="EMBL/GenBank/DDBJ databases">
        <title>Deep-cultivation of Planctomycetes and their phenomic and genomic characterization uncovers novel biology.</title>
        <authorList>
            <person name="Wiegand S."/>
            <person name="Jogler M."/>
            <person name="Boedeker C."/>
            <person name="Pinto D."/>
            <person name="Vollmers J."/>
            <person name="Rivas-Marin E."/>
            <person name="Kohn T."/>
            <person name="Peeters S.H."/>
            <person name="Heuer A."/>
            <person name="Rast P."/>
            <person name="Oberbeckmann S."/>
            <person name="Bunk B."/>
            <person name="Jeske O."/>
            <person name="Meyerdierks A."/>
            <person name="Storesund J.E."/>
            <person name="Kallscheuer N."/>
            <person name="Luecker S."/>
            <person name="Lage O.M."/>
            <person name="Pohl T."/>
            <person name="Merkel B.J."/>
            <person name="Hornburger P."/>
            <person name="Mueller R.-W."/>
            <person name="Bruemmer F."/>
            <person name="Labrenz M."/>
            <person name="Spormann A.M."/>
            <person name="Op Den Camp H."/>
            <person name="Overmann J."/>
            <person name="Amann R."/>
            <person name="Jetten M.S.M."/>
            <person name="Mascher T."/>
            <person name="Medema M.H."/>
            <person name="Devos D.P."/>
            <person name="Kaster A.-K."/>
            <person name="Ovreas L."/>
            <person name="Rohde M."/>
            <person name="Galperin M.Y."/>
            <person name="Jogler C."/>
        </authorList>
    </citation>
    <scope>NUCLEOTIDE SEQUENCE [LARGE SCALE GENOMIC DNA]</scope>
    <source>
        <strain evidence="8 9">Pla100</strain>
    </source>
</reference>
<keyword evidence="9" id="KW-1185">Reference proteome</keyword>
<dbReference type="OrthoDB" id="291047at2"/>
<dbReference type="CDD" id="cd06171">
    <property type="entry name" value="Sigma70_r4"/>
    <property type="match status" value="1"/>
</dbReference>
<keyword evidence="5" id="KW-0812">Transmembrane</keyword>
<feature type="transmembrane region" description="Helical" evidence="5">
    <location>
        <begin position="455"/>
        <end position="478"/>
    </location>
</feature>
<keyword evidence="4" id="KW-0804">Transcription</keyword>
<evidence type="ECO:0000313" key="8">
    <source>
        <dbReference type="EMBL" id="TWT94872.1"/>
    </source>
</evidence>
<feature type="transmembrane region" description="Helical" evidence="5">
    <location>
        <begin position="246"/>
        <end position="268"/>
    </location>
</feature>
<comment type="caution">
    <text evidence="8">The sequence shown here is derived from an EMBL/GenBank/DDBJ whole genome shotgun (WGS) entry which is preliminary data.</text>
</comment>
<keyword evidence="5" id="KW-1133">Transmembrane helix</keyword>
<dbReference type="PANTHER" id="PTHR43133">
    <property type="entry name" value="RNA POLYMERASE ECF-TYPE SIGMA FACTO"/>
    <property type="match status" value="1"/>
</dbReference>
<dbReference type="SUPFAM" id="SSF88946">
    <property type="entry name" value="Sigma2 domain of RNA polymerase sigma factors"/>
    <property type="match status" value="1"/>
</dbReference>
<dbReference type="InterPro" id="IPR007627">
    <property type="entry name" value="RNA_pol_sigma70_r2"/>
</dbReference>
<dbReference type="Gene3D" id="1.10.10.10">
    <property type="entry name" value="Winged helix-like DNA-binding domain superfamily/Winged helix DNA-binding domain"/>
    <property type="match status" value="1"/>
</dbReference>
<evidence type="ECO:0000313" key="9">
    <source>
        <dbReference type="Proteomes" id="UP000316213"/>
    </source>
</evidence>
<evidence type="ECO:0000259" key="7">
    <source>
        <dbReference type="Pfam" id="PF08281"/>
    </source>
</evidence>
<sequence>MSTFSSKPTSTTVRSALDGDAAAFGELVQTYSGMVTGVAYSVLGDFARSEDAGQEAFLEAWRKRETLQDPSKFASWVCSIARYRALDLARRLGRAADRSTATELDDVMAHAPTVEEQMATAEEKSLVWDSLERLPPKYREVMVLYYRGAESVSQVAESIGENEATVRQRLVRGREMLRNEVQRMIQRTLHDTAPKAVFTMAVLGSLPGNANAAIAASSAAMTASGSQAVASTSIGKVVATGATAGLSGAIIGTLGGLAGAGLGVWMTYRDAPYMRQRRAVIRFAILTLVSVVLFTALIEGLVWKQQSSSPLEPSTYVIVLLTSIFGFQGILGISSFWFIRRYRTLAVEAKAENDSIIPEVAARQAAAAAERSNAIKNWTSPRSLWGLPLMDVQHGRRDTDGTIAEPLTARGWIAIGDRAHGGFLAIGSRAYGFIAIGGFSIGVLALGGFSVGVFAISGVSAGLIAIGGLSVGGVALGGAAIGGKCLGGFAVGWDAIGGAAFGIDRAVGGLAWSPGTASGGFVLGKGGDPYAGTERGSNLLLDLSPWSLSGYWFDVIAIVAALALIVVVVAAVFAQRVSAPPQSSDPAQAAALERNDLGAILGSMTGCTMWMASIGYQNQRSDLSIVTGFGFLIAIVATYLAYRRWRNRDRTQTILWFGIGSLYVAAMFSVMMAWLNGITQLDRLNIVTVAVLLQMFLAGHLTLARILCVRTDESAAR</sequence>
<feature type="transmembrane region" description="Helical" evidence="5">
    <location>
        <begin position="485"/>
        <end position="503"/>
    </location>
</feature>
<name>A0A5C6A4J8_9BACT</name>
<evidence type="ECO:0000256" key="4">
    <source>
        <dbReference type="ARBA" id="ARBA00023163"/>
    </source>
</evidence>
<dbReference type="AlphaFoldDB" id="A0A5C6A4J8"/>
<dbReference type="GO" id="GO:0003677">
    <property type="term" value="F:DNA binding"/>
    <property type="evidence" value="ECO:0007669"/>
    <property type="project" value="InterPro"/>
</dbReference>
<evidence type="ECO:0000259" key="6">
    <source>
        <dbReference type="Pfam" id="PF04542"/>
    </source>
</evidence>
<dbReference type="Pfam" id="PF04542">
    <property type="entry name" value="Sigma70_r2"/>
    <property type="match status" value="1"/>
</dbReference>
<feature type="transmembrane region" description="Helical" evidence="5">
    <location>
        <begin position="595"/>
        <end position="617"/>
    </location>
</feature>
<evidence type="ECO:0000256" key="2">
    <source>
        <dbReference type="ARBA" id="ARBA00023015"/>
    </source>
</evidence>
<feature type="transmembrane region" description="Helical" evidence="5">
    <location>
        <begin position="654"/>
        <end position="674"/>
    </location>
</feature>
<dbReference type="Pfam" id="PF08281">
    <property type="entry name" value="Sigma70_r4_2"/>
    <property type="match status" value="1"/>
</dbReference>
<accession>A0A5C6A4J8</accession>
<dbReference type="GO" id="GO:0016987">
    <property type="term" value="F:sigma factor activity"/>
    <property type="evidence" value="ECO:0007669"/>
    <property type="project" value="UniProtKB-KW"/>
</dbReference>
<dbReference type="InterPro" id="IPR013325">
    <property type="entry name" value="RNA_pol_sigma_r2"/>
</dbReference>
<evidence type="ECO:0000256" key="5">
    <source>
        <dbReference type="SAM" id="Phobius"/>
    </source>
</evidence>
<keyword evidence="2" id="KW-0805">Transcription regulation</keyword>
<feature type="transmembrane region" description="Helical" evidence="5">
    <location>
        <begin position="623"/>
        <end position="642"/>
    </location>
</feature>
<dbReference type="InterPro" id="IPR013324">
    <property type="entry name" value="RNA_pol_sigma_r3/r4-like"/>
</dbReference>
<dbReference type="NCBIfam" id="TIGR02937">
    <property type="entry name" value="sigma70-ECF"/>
    <property type="match status" value="1"/>
</dbReference>
<feature type="transmembrane region" description="Helical" evidence="5">
    <location>
        <begin position="280"/>
        <end position="303"/>
    </location>
</feature>
<feature type="transmembrane region" description="Helical" evidence="5">
    <location>
        <begin position="551"/>
        <end position="574"/>
    </location>
</feature>
<dbReference type="InterPro" id="IPR014284">
    <property type="entry name" value="RNA_pol_sigma-70_dom"/>
</dbReference>
<feature type="transmembrane region" description="Helical" evidence="5">
    <location>
        <begin position="430"/>
        <end position="449"/>
    </location>
</feature>
<feature type="domain" description="RNA polymerase sigma-70 region 2" evidence="6">
    <location>
        <begin position="27"/>
        <end position="94"/>
    </location>
</feature>
<dbReference type="PANTHER" id="PTHR43133:SF51">
    <property type="entry name" value="RNA POLYMERASE SIGMA FACTOR"/>
    <property type="match status" value="1"/>
</dbReference>
<feature type="transmembrane region" description="Helical" evidence="5">
    <location>
        <begin position="686"/>
        <end position="708"/>
    </location>
</feature>
<evidence type="ECO:0000256" key="1">
    <source>
        <dbReference type="ARBA" id="ARBA00010641"/>
    </source>
</evidence>
<organism evidence="8 9">
    <name type="scientific">Neorhodopirellula pilleata</name>
    <dbReference type="NCBI Taxonomy" id="2714738"/>
    <lineage>
        <taxon>Bacteria</taxon>
        <taxon>Pseudomonadati</taxon>
        <taxon>Planctomycetota</taxon>
        <taxon>Planctomycetia</taxon>
        <taxon>Pirellulales</taxon>
        <taxon>Pirellulaceae</taxon>
        <taxon>Neorhodopirellula</taxon>
    </lineage>
</organism>